<keyword evidence="2" id="KW-1185">Reference proteome</keyword>
<evidence type="ECO:0008006" key="3">
    <source>
        <dbReference type="Google" id="ProtNLM"/>
    </source>
</evidence>
<proteinExistence type="predicted"/>
<protein>
    <recommendedName>
        <fullName evidence="3">Cof subfamily protein (Haloacid dehalogenase superfamily)/HAD superfamily hydrolase (TIGR01484 family)</fullName>
    </recommendedName>
</protein>
<dbReference type="CDD" id="cd07516">
    <property type="entry name" value="HAD_Pase"/>
    <property type="match status" value="1"/>
</dbReference>
<dbReference type="InterPro" id="IPR006379">
    <property type="entry name" value="HAD-SF_hydro_IIB"/>
</dbReference>
<dbReference type="SFLD" id="SFLDS00003">
    <property type="entry name" value="Haloacid_Dehalogenase"/>
    <property type="match status" value="1"/>
</dbReference>
<dbReference type="RefSeq" id="WP_170142564.1">
    <property type="nucleotide sequence ID" value="NZ_BIFX01000001.1"/>
</dbReference>
<dbReference type="PROSITE" id="PS01229">
    <property type="entry name" value="COF_2"/>
    <property type="match status" value="1"/>
</dbReference>
<reference evidence="1 2" key="1">
    <citation type="submission" date="2018-06" db="EMBL/GenBank/DDBJ databases">
        <title>Genomic Encyclopedia of Archaeal and Bacterial Type Strains, Phase II (KMG-II): from individual species to whole genera.</title>
        <authorList>
            <person name="Goeker M."/>
        </authorList>
    </citation>
    <scope>NUCLEOTIDE SEQUENCE [LARGE SCALE GENOMIC DNA]</scope>
    <source>
        <strain evidence="1 2">ATCC BAA-1881</strain>
    </source>
</reference>
<dbReference type="GO" id="GO:0016791">
    <property type="term" value="F:phosphatase activity"/>
    <property type="evidence" value="ECO:0007669"/>
    <property type="project" value="TreeGrafter"/>
</dbReference>
<dbReference type="GO" id="GO:0000287">
    <property type="term" value="F:magnesium ion binding"/>
    <property type="evidence" value="ECO:0007669"/>
    <property type="project" value="TreeGrafter"/>
</dbReference>
<dbReference type="InterPro" id="IPR023214">
    <property type="entry name" value="HAD_sf"/>
</dbReference>
<comment type="caution">
    <text evidence="1">The sequence shown here is derived from an EMBL/GenBank/DDBJ whole genome shotgun (WGS) entry which is preliminary data.</text>
</comment>
<evidence type="ECO:0000313" key="1">
    <source>
        <dbReference type="EMBL" id="PZW30474.1"/>
    </source>
</evidence>
<dbReference type="PANTHER" id="PTHR10000">
    <property type="entry name" value="PHOSPHOSERINE PHOSPHATASE"/>
    <property type="match status" value="1"/>
</dbReference>
<dbReference type="PROSITE" id="PS01228">
    <property type="entry name" value="COF_1"/>
    <property type="match status" value="1"/>
</dbReference>
<sequence length="270" mass="29408">MYRLLAIDLDGTLLTPERKITPRTRAAIQQAVASGMELVITTGQSYPALRSLCAGLPLTKPQVTCNGAVIVDPKDDTILHETLVPLSLVHDALAALREKQFFRVYHTNTYVYAEQGTPGAEFWYLPPAPPTVIIEDVTTIYPQPCVKLMGVGEPANVLRSLPYFEERFAGQLYVTRAASDLLEFLHPDVSKGKALARVARMLDVAPEEIVAFGDNHNDIEMLRLAGLGIAMGNAADDVKAHADYVTQTNAEEGVAVALEEKVLPLLSSQV</sequence>
<dbReference type="GO" id="GO:0005829">
    <property type="term" value="C:cytosol"/>
    <property type="evidence" value="ECO:0007669"/>
    <property type="project" value="TreeGrafter"/>
</dbReference>
<accession>A0A326UL59</accession>
<dbReference type="NCBIfam" id="TIGR00099">
    <property type="entry name" value="Cof-subfamily"/>
    <property type="match status" value="1"/>
</dbReference>
<dbReference type="EMBL" id="QKUF01000007">
    <property type="protein sequence ID" value="PZW30474.1"/>
    <property type="molecule type" value="Genomic_DNA"/>
</dbReference>
<name>A0A326UL59_THEHA</name>
<dbReference type="Gene3D" id="3.30.1240.10">
    <property type="match status" value="1"/>
</dbReference>
<organism evidence="1 2">
    <name type="scientific">Thermosporothrix hazakensis</name>
    <dbReference type="NCBI Taxonomy" id="644383"/>
    <lineage>
        <taxon>Bacteria</taxon>
        <taxon>Bacillati</taxon>
        <taxon>Chloroflexota</taxon>
        <taxon>Ktedonobacteria</taxon>
        <taxon>Ktedonobacterales</taxon>
        <taxon>Thermosporotrichaceae</taxon>
        <taxon>Thermosporothrix</taxon>
    </lineage>
</organism>
<dbReference type="Pfam" id="PF08282">
    <property type="entry name" value="Hydrolase_3"/>
    <property type="match status" value="1"/>
</dbReference>
<dbReference type="SFLD" id="SFLDG01140">
    <property type="entry name" value="C2.B:_Phosphomannomutase_and_P"/>
    <property type="match status" value="1"/>
</dbReference>
<dbReference type="SFLD" id="SFLDG01144">
    <property type="entry name" value="C2.B.4:_PGP_Like"/>
    <property type="match status" value="1"/>
</dbReference>
<dbReference type="Proteomes" id="UP000248806">
    <property type="component" value="Unassembled WGS sequence"/>
</dbReference>
<evidence type="ECO:0000313" key="2">
    <source>
        <dbReference type="Proteomes" id="UP000248806"/>
    </source>
</evidence>
<dbReference type="InterPro" id="IPR000150">
    <property type="entry name" value="Cof"/>
</dbReference>
<dbReference type="NCBIfam" id="TIGR01484">
    <property type="entry name" value="HAD-SF-IIB"/>
    <property type="match status" value="1"/>
</dbReference>
<dbReference type="SUPFAM" id="SSF56784">
    <property type="entry name" value="HAD-like"/>
    <property type="match status" value="1"/>
</dbReference>
<dbReference type="Gene3D" id="3.40.50.1000">
    <property type="entry name" value="HAD superfamily/HAD-like"/>
    <property type="match status" value="1"/>
</dbReference>
<dbReference type="InterPro" id="IPR036412">
    <property type="entry name" value="HAD-like_sf"/>
</dbReference>
<dbReference type="PANTHER" id="PTHR10000:SF8">
    <property type="entry name" value="HAD SUPERFAMILY HYDROLASE-LIKE, TYPE 3"/>
    <property type="match status" value="1"/>
</dbReference>
<dbReference type="AlphaFoldDB" id="A0A326UL59"/>
<gene>
    <name evidence="1" type="ORF">EI42_02442</name>
</gene>